<keyword evidence="5 9" id="KW-0812">Transmembrane</keyword>
<protein>
    <submittedName>
        <fullName evidence="11">Amine acid ABC transporter, permease protein, 3-TM region, His/Glu/Gln/Arg/opine family</fullName>
    </submittedName>
</protein>
<evidence type="ECO:0000259" key="10">
    <source>
        <dbReference type="PROSITE" id="PS50928"/>
    </source>
</evidence>
<dbReference type="RefSeq" id="WP_014403973.1">
    <property type="nucleotide sequence ID" value="NC_017033.1"/>
</dbReference>
<feature type="domain" description="ABC transmembrane type-1" evidence="10">
    <location>
        <begin position="28"/>
        <end position="218"/>
    </location>
</feature>
<dbReference type="InterPro" id="IPR043429">
    <property type="entry name" value="ArtM/GltK/GlnP/TcyL/YhdX-like"/>
</dbReference>
<dbReference type="SUPFAM" id="SSF161098">
    <property type="entry name" value="MetI-like"/>
    <property type="match status" value="1"/>
</dbReference>
<accession>H8KYG6</accession>
<sequence length="246" mass="27195">MTDLFAILHKYGLLLLMGSFPRGPLGGLAMTLLLSSLSLLLAFPFSVLLALARCSDRQGLYRAATGWVYVIRGIPLIMLIFWVYFLVPLLIGHNISGFVTMLLTLVVYESAYISEIIRAGMRALPKGQQEAASSLGLGYLQTQLLVILPQAIYNSVPSLVNQLVSIIKETSLGYVINVQELTFAANQINGQVLTRPLDIYLILALSYFLICFALTRLAGWLESRVRRRREQGRRDVTDAGMVGTSP</sequence>
<dbReference type="PANTHER" id="PTHR30614">
    <property type="entry name" value="MEMBRANE COMPONENT OF AMINO ACID ABC TRANSPORTER"/>
    <property type="match status" value="1"/>
</dbReference>
<feature type="transmembrane region" description="Helical" evidence="9">
    <location>
        <begin position="91"/>
        <end position="113"/>
    </location>
</feature>
<feature type="transmembrane region" description="Helical" evidence="9">
    <location>
        <begin position="134"/>
        <end position="153"/>
    </location>
</feature>
<dbReference type="InterPro" id="IPR035906">
    <property type="entry name" value="MetI-like_sf"/>
</dbReference>
<dbReference type="OrthoDB" id="9771188at2"/>
<dbReference type="eggNOG" id="COG0765">
    <property type="taxonomic scope" value="Bacteria"/>
</dbReference>
<keyword evidence="4" id="KW-1003">Cell membrane</keyword>
<dbReference type="GO" id="GO:0022857">
    <property type="term" value="F:transmembrane transporter activity"/>
    <property type="evidence" value="ECO:0007669"/>
    <property type="project" value="InterPro"/>
</dbReference>
<dbReference type="HOGENOM" id="CLU_019602_1_0_6"/>
<dbReference type="GO" id="GO:0043190">
    <property type="term" value="C:ATP-binding cassette (ABC) transporter complex"/>
    <property type="evidence" value="ECO:0007669"/>
    <property type="project" value="InterPro"/>
</dbReference>
<evidence type="ECO:0000313" key="11">
    <source>
        <dbReference type="EMBL" id="AFC86970.1"/>
    </source>
</evidence>
<evidence type="ECO:0000256" key="5">
    <source>
        <dbReference type="ARBA" id="ARBA00022692"/>
    </source>
</evidence>
<dbReference type="Gene3D" id="1.10.3720.10">
    <property type="entry name" value="MetI-like"/>
    <property type="match status" value="1"/>
</dbReference>
<proteinExistence type="inferred from homology"/>
<dbReference type="Pfam" id="PF00528">
    <property type="entry name" value="BPD_transp_1"/>
    <property type="match status" value="1"/>
</dbReference>
<evidence type="ECO:0000256" key="6">
    <source>
        <dbReference type="ARBA" id="ARBA00022970"/>
    </source>
</evidence>
<keyword evidence="7 9" id="KW-1133">Transmembrane helix</keyword>
<dbReference type="NCBIfam" id="TIGR01726">
    <property type="entry name" value="HEQRo_perm_3TM"/>
    <property type="match status" value="1"/>
</dbReference>
<dbReference type="InterPro" id="IPR010065">
    <property type="entry name" value="AA_ABC_transptr_permease_3TM"/>
</dbReference>
<dbReference type="KEGG" id="fau:Fraau_2627"/>
<organism evidence="11 12">
    <name type="scientific">Frateuria aurantia (strain ATCC 33424 / DSM 6220 / KCTC 2777 / LMG 1558 / NBRC 3245 / NCIMB 13370)</name>
    <name type="common">Acetobacter aurantius</name>
    <dbReference type="NCBI Taxonomy" id="767434"/>
    <lineage>
        <taxon>Bacteria</taxon>
        <taxon>Pseudomonadati</taxon>
        <taxon>Pseudomonadota</taxon>
        <taxon>Gammaproteobacteria</taxon>
        <taxon>Lysobacterales</taxon>
        <taxon>Rhodanobacteraceae</taxon>
        <taxon>Frateuria</taxon>
    </lineage>
</organism>
<dbReference type="AlphaFoldDB" id="H8KYG6"/>
<evidence type="ECO:0000256" key="8">
    <source>
        <dbReference type="ARBA" id="ARBA00023136"/>
    </source>
</evidence>
<keyword evidence="3 9" id="KW-0813">Transport</keyword>
<keyword evidence="8 9" id="KW-0472">Membrane</keyword>
<dbReference type="EMBL" id="CP003350">
    <property type="protein sequence ID" value="AFC86970.1"/>
    <property type="molecule type" value="Genomic_DNA"/>
</dbReference>
<dbReference type="GO" id="GO:0006865">
    <property type="term" value="P:amino acid transport"/>
    <property type="evidence" value="ECO:0007669"/>
    <property type="project" value="UniProtKB-KW"/>
</dbReference>
<reference evidence="11" key="1">
    <citation type="submission" date="2012-02" db="EMBL/GenBank/DDBJ databases">
        <title>The complete genome of Frateuria aurantia DSM 6220.</title>
        <authorList>
            <consortium name="US DOE Joint Genome Institute (JGI-PGF)"/>
            <person name="Lucas S."/>
            <person name="Copeland A."/>
            <person name="Lapidus A."/>
            <person name="Glavina del Rio T."/>
            <person name="Dalin E."/>
            <person name="Tice H."/>
            <person name="Bruce D."/>
            <person name="Goodwin L."/>
            <person name="Pitluck S."/>
            <person name="Peters L."/>
            <person name="Ovchinnikova G."/>
            <person name="Teshima H."/>
            <person name="Kyrpides N."/>
            <person name="Mavromatis K."/>
            <person name="Ivanova N."/>
            <person name="Brettin T."/>
            <person name="Detter J.C."/>
            <person name="Han C."/>
            <person name="Larimer F."/>
            <person name="Land M."/>
            <person name="Hauser L."/>
            <person name="Markowitz V."/>
            <person name="Cheng J.-F."/>
            <person name="Hugenholtz P."/>
            <person name="Woyke T."/>
            <person name="Wu D."/>
            <person name="Brambilla E."/>
            <person name="Klenk H.-P."/>
            <person name="Eisen J.A."/>
        </authorList>
    </citation>
    <scope>NUCLEOTIDE SEQUENCE</scope>
    <source>
        <strain evidence="11">DSM 6220</strain>
    </source>
</reference>
<comment type="similarity">
    <text evidence="2">Belongs to the binding-protein-dependent transport system permease family. HisMQ subfamily.</text>
</comment>
<feature type="transmembrane region" description="Helical" evidence="9">
    <location>
        <begin position="64"/>
        <end position="85"/>
    </location>
</feature>
<dbReference type="Proteomes" id="UP000005234">
    <property type="component" value="Chromosome"/>
</dbReference>
<feature type="transmembrane region" description="Helical" evidence="9">
    <location>
        <begin position="25"/>
        <end position="52"/>
    </location>
</feature>
<keyword evidence="12" id="KW-1185">Reference proteome</keyword>
<evidence type="ECO:0000256" key="2">
    <source>
        <dbReference type="ARBA" id="ARBA00010072"/>
    </source>
</evidence>
<evidence type="ECO:0000256" key="7">
    <source>
        <dbReference type="ARBA" id="ARBA00022989"/>
    </source>
</evidence>
<evidence type="ECO:0000256" key="9">
    <source>
        <dbReference type="RuleBase" id="RU363032"/>
    </source>
</evidence>
<evidence type="ECO:0000313" key="12">
    <source>
        <dbReference type="Proteomes" id="UP000005234"/>
    </source>
</evidence>
<feature type="transmembrane region" description="Helical" evidence="9">
    <location>
        <begin position="199"/>
        <end position="219"/>
    </location>
</feature>
<evidence type="ECO:0000256" key="3">
    <source>
        <dbReference type="ARBA" id="ARBA00022448"/>
    </source>
</evidence>
<name>H8KYG6_FRAAD</name>
<dbReference type="InterPro" id="IPR000515">
    <property type="entry name" value="MetI-like"/>
</dbReference>
<dbReference type="PANTHER" id="PTHR30614:SF21">
    <property type="entry name" value="AMINO ACID ABC TRANSPORTER PERMEASE"/>
    <property type="match status" value="1"/>
</dbReference>
<dbReference type="STRING" id="767434.Fraau_2627"/>
<keyword evidence="6" id="KW-0029">Amino-acid transport</keyword>
<evidence type="ECO:0000256" key="1">
    <source>
        <dbReference type="ARBA" id="ARBA00004429"/>
    </source>
</evidence>
<dbReference type="CDD" id="cd06261">
    <property type="entry name" value="TM_PBP2"/>
    <property type="match status" value="1"/>
</dbReference>
<gene>
    <name evidence="11" type="ordered locus">Fraau_2627</name>
</gene>
<dbReference type="PROSITE" id="PS50928">
    <property type="entry name" value="ABC_TM1"/>
    <property type="match status" value="1"/>
</dbReference>
<comment type="subcellular location">
    <subcellularLocation>
        <location evidence="1">Cell inner membrane</location>
        <topology evidence="1">Multi-pass membrane protein</topology>
    </subcellularLocation>
    <subcellularLocation>
        <location evidence="9">Cell membrane</location>
        <topology evidence="9">Multi-pass membrane protein</topology>
    </subcellularLocation>
</comment>
<evidence type="ECO:0000256" key="4">
    <source>
        <dbReference type="ARBA" id="ARBA00022475"/>
    </source>
</evidence>